<dbReference type="Gene3D" id="3.50.50.60">
    <property type="entry name" value="FAD/NAD(P)-binding domain"/>
    <property type="match status" value="1"/>
</dbReference>
<gene>
    <name evidence="6" type="ORF">IAC74_01725</name>
</gene>
<name>A0A9D1NGS0_9FIRM</name>
<protein>
    <submittedName>
        <fullName evidence="6">FAD-dependent oxidoreductase</fullName>
    </submittedName>
</protein>
<comment type="caution">
    <text evidence="6">The sequence shown here is derived from an EMBL/GenBank/DDBJ whole genome shotgun (WGS) entry which is preliminary data.</text>
</comment>
<dbReference type="GO" id="GO:0046872">
    <property type="term" value="F:metal ion binding"/>
    <property type="evidence" value="ECO:0007669"/>
    <property type="project" value="UniProtKB-KW"/>
</dbReference>
<evidence type="ECO:0000313" key="6">
    <source>
        <dbReference type="EMBL" id="HIV02266.1"/>
    </source>
</evidence>
<keyword evidence="4" id="KW-0408">Iron</keyword>
<reference evidence="6" key="2">
    <citation type="journal article" date="2021" name="PeerJ">
        <title>Extensive microbial diversity within the chicken gut microbiome revealed by metagenomics and culture.</title>
        <authorList>
            <person name="Gilroy R."/>
            <person name="Ravi A."/>
            <person name="Getino M."/>
            <person name="Pursley I."/>
            <person name="Horton D.L."/>
            <person name="Alikhan N.F."/>
            <person name="Baker D."/>
            <person name="Gharbi K."/>
            <person name="Hall N."/>
            <person name="Watson M."/>
            <person name="Adriaenssens E.M."/>
            <person name="Foster-Nyarko E."/>
            <person name="Jarju S."/>
            <person name="Secka A."/>
            <person name="Antonio M."/>
            <person name="Oren A."/>
            <person name="Chaudhuri R.R."/>
            <person name="La Ragione R."/>
            <person name="Hildebrand F."/>
            <person name="Pallen M.J."/>
        </authorList>
    </citation>
    <scope>NUCLEOTIDE SEQUENCE</scope>
    <source>
        <strain evidence="6">4920</strain>
    </source>
</reference>
<dbReference type="PANTHER" id="PTHR43498">
    <property type="entry name" value="FERREDOXIN:COB-COM HETERODISULFIDE REDUCTASE SUBUNIT A"/>
    <property type="match status" value="1"/>
</dbReference>
<dbReference type="SUPFAM" id="SSF51905">
    <property type="entry name" value="FAD/NAD(P)-binding domain"/>
    <property type="match status" value="1"/>
</dbReference>
<evidence type="ECO:0000256" key="3">
    <source>
        <dbReference type="ARBA" id="ARBA00023002"/>
    </source>
</evidence>
<reference evidence="6" key="1">
    <citation type="submission" date="2020-10" db="EMBL/GenBank/DDBJ databases">
        <authorList>
            <person name="Gilroy R."/>
        </authorList>
    </citation>
    <scope>NUCLEOTIDE SEQUENCE</scope>
    <source>
        <strain evidence="6">4920</strain>
    </source>
</reference>
<keyword evidence="5" id="KW-0411">Iron-sulfur</keyword>
<dbReference type="EMBL" id="DVOF01000053">
    <property type="protein sequence ID" value="HIV02266.1"/>
    <property type="molecule type" value="Genomic_DNA"/>
</dbReference>
<evidence type="ECO:0000313" key="7">
    <source>
        <dbReference type="Proteomes" id="UP000886743"/>
    </source>
</evidence>
<evidence type="ECO:0000256" key="4">
    <source>
        <dbReference type="ARBA" id="ARBA00023004"/>
    </source>
</evidence>
<evidence type="ECO:0000256" key="5">
    <source>
        <dbReference type="ARBA" id="ARBA00023014"/>
    </source>
</evidence>
<sequence length="436" mass="47239">MKSLTYSNSIPYTGDFDVAVCGGGVAGFCAAIAAARMGAKTCVIEKNRMLGGVMTSGGNNDIGLFCAGDRPVIRGIGWEFARRLNKMGYADIPVFQDGISHSLQGVKVNIPMAACLMDTMCLEENVALSFGTTIVDVRRDGGLWLLICAKKGALSAVRTKFVIDCTGDGDAAVCAGAEYELGDPLTGTLQPGTLRFIPSTFDAGVLTKEQMQKSFAQQLEKGSLRKSDFWPGAKGDPREIVTHHGDNINHVEISADYEQKTETIEIEARRSLARITNWMRQIPGFEAFSMEYLCDGVAYRETRRILGDVYVTVDDYVQARVWDDSVCYAYFPVDLHQHESVADERVHNIFLDKNHVPTIPLRALIVRGLDNFLIAGRCVSSDRLANSGLRVKAPCMAMGQAAGSAAALALRHGVGIRGLDIQELKSALSDAGCIVP</sequence>
<dbReference type="InterPro" id="IPR036188">
    <property type="entry name" value="FAD/NAD-bd_sf"/>
</dbReference>
<accession>A0A9D1NGS0</accession>
<proteinExistence type="predicted"/>
<dbReference type="PANTHER" id="PTHR43498:SF1">
    <property type="entry name" value="COB--COM HETERODISULFIDE REDUCTASE IRON-SULFUR SUBUNIT A"/>
    <property type="match status" value="1"/>
</dbReference>
<keyword evidence="2" id="KW-0479">Metal-binding</keyword>
<keyword evidence="1" id="KW-0004">4Fe-4S</keyword>
<organism evidence="6 7">
    <name type="scientific">Candidatus Aphodoplasma excrementigallinarum</name>
    <dbReference type="NCBI Taxonomy" id="2840673"/>
    <lineage>
        <taxon>Bacteria</taxon>
        <taxon>Bacillati</taxon>
        <taxon>Bacillota</taxon>
        <taxon>Clostridia</taxon>
        <taxon>Eubacteriales</taxon>
        <taxon>Candidatus Aphodoplasma</taxon>
    </lineage>
</organism>
<dbReference type="AlphaFoldDB" id="A0A9D1NGS0"/>
<dbReference type="GO" id="GO:0016491">
    <property type="term" value="F:oxidoreductase activity"/>
    <property type="evidence" value="ECO:0007669"/>
    <property type="project" value="UniProtKB-KW"/>
</dbReference>
<dbReference type="Pfam" id="PF12831">
    <property type="entry name" value="FAD_oxidored"/>
    <property type="match status" value="1"/>
</dbReference>
<dbReference type="GO" id="GO:0051539">
    <property type="term" value="F:4 iron, 4 sulfur cluster binding"/>
    <property type="evidence" value="ECO:0007669"/>
    <property type="project" value="UniProtKB-KW"/>
</dbReference>
<keyword evidence="3" id="KW-0560">Oxidoreductase</keyword>
<dbReference type="Proteomes" id="UP000886743">
    <property type="component" value="Unassembled WGS sequence"/>
</dbReference>
<evidence type="ECO:0000256" key="2">
    <source>
        <dbReference type="ARBA" id="ARBA00022723"/>
    </source>
</evidence>
<evidence type="ECO:0000256" key="1">
    <source>
        <dbReference type="ARBA" id="ARBA00022485"/>
    </source>
</evidence>
<dbReference type="InterPro" id="IPR039650">
    <property type="entry name" value="HdrA-like"/>
</dbReference>